<accession>K4K3C9</accession>
<proteinExistence type="predicted"/>
<gene>
    <name evidence="1" type="ORF">CcrRogue_gp260</name>
</gene>
<protein>
    <submittedName>
        <fullName evidence="1">Uncharacterized protein</fullName>
    </submittedName>
</protein>
<dbReference type="EMBL" id="JX100814">
    <property type="protein sequence ID" value="AFU86742.1"/>
    <property type="molecule type" value="Genomic_DNA"/>
</dbReference>
<sequence length="71" mass="8055">MLESPLMETRADAVQAVAKALYERQWARGGQVVPPPWETLPPRFKTPFLETAELCVDIIIEHVRNTSHEPS</sequence>
<dbReference type="KEGG" id="vg:13996041"/>
<organism evidence="1 2">
    <name type="scientific">Caulobacter phage CcrRogue</name>
    <dbReference type="NCBI Taxonomy" id="2927986"/>
    <lineage>
        <taxon>Viruses</taxon>
        <taxon>Duplodnaviria</taxon>
        <taxon>Heunggongvirae</taxon>
        <taxon>Uroviricota</taxon>
        <taxon>Caudoviricetes</taxon>
        <taxon>Jeanschmidtviridae</taxon>
        <taxon>Poindextervirus</taxon>
        <taxon>Poindextervirus rogue</taxon>
    </lineage>
</organism>
<reference evidence="1 2" key="1">
    <citation type="journal article" date="2012" name="BMC Genomics">
        <title>The Caulobacter crescentus phage phiCbK: genomics of a canonical phage.</title>
        <authorList>
            <person name="Gill J.J."/>
            <person name="Berry J.D."/>
            <person name="Russell W.K."/>
            <person name="Lessor L."/>
            <person name="Escobar Garcia D.A."/>
            <person name="Hernandez D."/>
            <person name="Kane A."/>
            <person name="Keene J."/>
            <person name="Maddox M."/>
            <person name="Martin R."/>
            <person name="Mohan S."/>
            <person name="Thorn A.M."/>
            <person name="Russell D.H."/>
            <person name="Young R."/>
        </authorList>
    </citation>
    <scope>NUCLEOTIDE SEQUENCE [LARGE SCALE GENOMIC DNA]</scope>
</reference>
<evidence type="ECO:0000313" key="1">
    <source>
        <dbReference type="EMBL" id="AFU86742.1"/>
    </source>
</evidence>
<evidence type="ECO:0000313" key="2">
    <source>
        <dbReference type="Proteomes" id="UP000000461"/>
    </source>
</evidence>
<name>K4K3C9_9CAUD</name>
<keyword evidence="2" id="KW-1185">Reference proteome</keyword>
<dbReference type="Proteomes" id="UP000000461">
    <property type="component" value="Segment"/>
</dbReference>